<dbReference type="InterPro" id="IPR002105">
    <property type="entry name" value="Dockerin_1_rpt"/>
</dbReference>
<keyword evidence="3" id="KW-1185">Reference proteome</keyword>
<dbReference type="EMBL" id="BAVR01000054">
    <property type="protein sequence ID" value="GAE90048.1"/>
    <property type="molecule type" value="Genomic_DNA"/>
</dbReference>
<accession>W4VB65</accession>
<sequence>MGMRKKYLGFLLCALTFIVNIIPVSALEPLRYGDLNSDGKVNSTDLTLMNRYILKSYTDINLIRADLNGDGKINSSDYSLLKRYLMRLIDVLPVEITPEPTPSPTPTPTPTAVDEEAWKNNTGTIELGDTIKVSGEGISVNGSVVTITAGGDHMVTGTLNNGMIYVDTTDRVKLRLSGVNIKNPNGPAIYFYNVDKGFITIEKGTVNYLSDGATYTDKEAKAALFSNDDLELKGKGTLYVTGNYKHGIASDDDLIIENGDIYVTAVTDGLHANSGIKIKGGNITVTAKSDAIESEKDFKMTDGTLTLTADDDAIHAEQDLVIDGGEINILKCYEGIESKTTITINGGKINLNSSEDGLNASNCIYINGGELYITSGYDAIDSNGSIYISGGYTLAFGGNFPEGGIDCDWNPLVITGGTLIAAGAPTALLRIQAHSARYFWAAERQTPLSAFKETEQK</sequence>
<dbReference type="Pfam" id="PF14262">
    <property type="entry name" value="Cthe_2159"/>
    <property type="match status" value="1"/>
</dbReference>
<proteinExistence type="predicted"/>
<dbReference type="Gene3D" id="1.10.1330.10">
    <property type="entry name" value="Dockerin domain"/>
    <property type="match status" value="1"/>
</dbReference>
<dbReference type="STRING" id="1294263.JCM21531_3629"/>
<dbReference type="GO" id="GO:0004553">
    <property type="term" value="F:hydrolase activity, hydrolyzing O-glycosyl compounds"/>
    <property type="evidence" value="ECO:0007669"/>
    <property type="project" value="InterPro"/>
</dbReference>
<evidence type="ECO:0000313" key="3">
    <source>
        <dbReference type="Proteomes" id="UP000019109"/>
    </source>
</evidence>
<dbReference type="CDD" id="cd14256">
    <property type="entry name" value="Dockerin_I"/>
    <property type="match status" value="1"/>
</dbReference>
<evidence type="ECO:0000313" key="2">
    <source>
        <dbReference type="EMBL" id="GAE90048.1"/>
    </source>
</evidence>
<dbReference type="GO" id="GO:0000272">
    <property type="term" value="P:polysaccharide catabolic process"/>
    <property type="evidence" value="ECO:0007669"/>
    <property type="project" value="InterPro"/>
</dbReference>
<dbReference type="RefSeq" id="WP_243467672.1">
    <property type="nucleotide sequence ID" value="NZ_BAVR01000054.1"/>
</dbReference>
<organism evidence="2 3">
    <name type="scientific">Acetivibrio straminisolvens JCM 21531</name>
    <dbReference type="NCBI Taxonomy" id="1294263"/>
    <lineage>
        <taxon>Bacteria</taxon>
        <taxon>Bacillati</taxon>
        <taxon>Bacillota</taxon>
        <taxon>Clostridia</taxon>
        <taxon>Eubacteriales</taxon>
        <taxon>Oscillospiraceae</taxon>
        <taxon>Acetivibrio</taxon>
    </lineage>
</organism>
<dbReference type="InterPro" id="IPR016134">
    <property type="entry name" value="Dockerin_dom"/>
</dbReference>
<comment type="caution">
    <text evidence="2">The sequence shown here is derived from an EMBL/GenBank/DDBJ whole genome shotgun (WGS) entry which is preliminary data.</text>
</comment>
<dbReference type="Proteomes" id="UP000019109">
    <property type="component" value="Unassembled WGS sequence"/>
</dbReference>
<dbReference type="PROSITE" id="PS00018">
    <property type="entry name" value="EF_HAND_1"/>
    <property type="match status" value="2"/>
</dbReference>
<dbReference type="InterPro" id="IPR025584">
    <property type="entry name" value="Cthe_2159"/>
</dbReference>
<evidence type="ECO:0000259" key="1">
    <source>
        <dbReference type="PROSITE" id="PS51766"/>
    </source>
</evidence>
<dbReference type="PROSITE" id="PS51766">
    <property type="entry name" value="DOCKERIN"/>
    <property type="match status" value="1"/>
</dbReference>
<reference evidence="2" key="1">
    <citation type="journal article" date="2014" name="Genome Announc.">
        <title>Draft Genome Sequence of Clostridium straminisolvens Strain JCM 21531T, Isolated from a Cellulose-Degrading Bacterial Community.</title>
        <authorList>
            <person name="Yuki M."/>
            <person name="Oshima K."/>
            <person name="Suda W."/>
            <person name="Sakamoto M."/>
            <person name="Kitamura K."/>
            <person name="Iida T."/>
            <person name="Hattori M."/>
            <person name="Ohkuma M."/>
        </authorList>
    </citation>
    <scope>NUCLEOTIDE SEQUENCE [LARGE SCALE GENOMIC DNA]</scope>
    <source>
        <strain evidence="2">JCM 21531</strain>
    </source>
</reference>
<dbReference type="AlphaFoldDB" id="W4VB65"/>
<dbReference type="SUPFAM" id="SSF63446">
    <property type="entry name" value="Type I dockerin domain"/>
    <property type="match status" value="1"/>
</dbReference>
<name>W4VB65_9FIRM</name>
<dbReference type="PROSITE" id="PS00448">
    <property type="entry name" value="CLOS_CELLULOSOME_RPT"/>
    <property type="match status" value="2"/>
</dbReference>
<dbReference type="InterPro" id="IPR018247">
    <property type="entry name" value="EF_Hand_1_Ca_BS"/>
</dbReference>
<protein>
    <submittedName>
        <fullName evidence="2">Cellulose 1,4-beta-cellobiosidase</fullName>
    </submittedName>
</protein>
<dbReference type="Pfam" id="PF00404">
    <property type="entry name" value="Dockerin_1"/>
    <property type="match status" value="1"/>
</dbReference>
<feature type="domain" description="Dockerin" evidence="1">
    <location>
        <begin position="28"/>
        <end position="94"/>
    </location>
</feature>
<dbReference type="InterPro" id="IPR036439">
    <property type="entry name" value="Dockerin_dom_sf"/>
</dbReference>
<gene>
    <name evidence="2" type="ORF">JCM21531_3629</name>
</gene>